<evidence type="ECO:0000313" key="2">
    <source>
        <dbReference type="EMBL" id="GAA0878817.1"/>
    </source>
</evidence>
<keyword evidence="1" id="KW-1133">Transmembrane helix</keyword>
<keyword evidence="3" id="KW-1185">Reference proteome</keyword>
<dbReference type="RefSeq" id="WP_343850572.1">
    <property type="nucleotide sequence ID" value="NZ_BAAAFI010000007.1"/>
</dbReference>
<feature type="transmembrane region" description="Helical" evidence="1">
    <location>
        <begin position="127"/>
        <end position="144"/>
    </location>
</feature>
<organism evidence="2 3">
    <name type="scientific">Algoriphagus jejuensis</name>
    <dbReference type="NCBI Taxonomy" id="419934"/>
    <lineage>
        <taxon>Bacteria</taxon>
        <taxon>Pseudomonadati</taxon>
        <taxon>Bacteroidota</taxon>
        <taxon>Cytophagia</taxon>
        <taxon>Cytophagales</taxon>
        <taxon>Cyclobacteriaceae</taxon>
        <taxon>Algoriphagus</taxon>
    </lineage>
</organism>
<protein>
    <submittedName>
        <fullName evidence="2">Uncharacterized protein</fullName>
    </submittedName>
</protein>
<gene>
    <name evidence="2" type="ORF">GCM10009119_17850</name>
</gene>
<evidence type="ECO:0000313" key="3">
    <source>
        <dbReference type="Proteomes" id="UP001500469"/>
    </source>
</evidence>
<dbReference type="Proteomes" id="UP001500469">
    <property type="component" value="Unassembled WGS sequence"/>
</dbReference>
<sequence>MIWFDIKELERGLRNGDVSDRMVFNYLLTSLILTSLAMYVTTQDYELAWLVAVEVVVMLAITVVGTKRTFEINAAGDGKDYFRRYFSLSMVTGIRLVVFCIPAGLALGIVGFFLLKILPPIPYSKDLFNIILVPVIGVWYYLMLSNSFKRVSQ</sequence>
<feature type="transmembrane region" description="Helical" evidence="1">
    <location>
        <begin position="23"/>
        <end position="41"/>
    </location>
</feature>
<reference evidence="3" key="1">
    <citation type="journal article" date="2019" name="Int. J. Syst. Evol. Microbiol.">
        <title>The Global Catalogue of Microorganisms (GCM) 10K type strain sequencing project: providing services to taxonomists for standard genome sequencing and annotation.</title>
        <authorList>
            <consortium name="The Broad Institute Genomics Platform"/>
            <consortium name="The Broad Institute Genome Sequencing Center for Infectious Disease"/>
            <person name="Wu L."/>
            <person name="Ma J."/>
        </authorList>
    </citation>
    <scope>NUCLEOTIDE SEQUENCE [LARGE SCALE GENOMIC DNA]</scope>
    <source>
        <strain evidence="3">JCM 16112</strain>
    </source>
</reference>
<accession>A0ABP3YD41</accession>
<evidence type="ECO:0000256" key="1">
    <source>
        <dbReference type="SAM" id="Phobius"/>
    </source>
</evidence>
<name>A0ABP3YD41_9BACT</name>
<feature type="transmembrane region" description="Helical" evidence="1">
    <location>
        <begin position="47"/>
        <end position="64"/>
    </location>
</feature>
<keyword evidence="1" id="KW-0472">Membrane</keyword>
<comment type="caution">
    <text evidence="2">The sequence shown here is derived from an EMBL/GenBank/DDBJ whole genome shotgun (WGS) entry which is preliminary data.</text>
</comment>
<proteinExistence type="predicted"/>
<dbReference type="EMBL" id="BAAAFI010000007">
    <property type="protein sequence ID" value="GAA0878817.1"/>
    <property type="molecule type" value="Genomic_DNA"/>
</dbReference>
<keyword evidence="1" id="KW-0812">Transmembrane</keyword>
<feature type="transmembrane region" description="Helical" evidence="1">
    <location>
        <begin position="85"/>
        <end position="115"/>
    </location>
</feature>